<protein>
    <recommendedName>
        <fullName evidence="3">U1-type domain-containing protein</fullName>
    </recommendedName>
</protein>
<dbReference type="OrthoDB" id="6623574at2759"/>
<dbReference type="Proteomes" id="UP000228934">
    <property type="component" value="Unassembled WGS sequence"/>
</dbReference>
<keyword evidence="2" id="KW-1185">Reference proteome</keyword>
<proteinExistence type="predicted"/>
<accession>A0A2G9Q2V2</accession>
<sequence length="129" mass="15102">MPKVASSNVTLFKKWINGYSNFAVEGGKIFCKLCTESCEFKKKWQFDVHKKSEKHLARDKAPSTDWKQQQLLRDVVSWEIRPEIQEFSRDITMAFLKEGIPLHKLEKGPLHDIFNKYCSVKLQSVITLR</sequence>
<dbReference type="AlphaFoldDB" id="A0A2G9Q2V2"/>
<evidence type="ECO:0008006" key="3">
    <source>
        <dbReference type="Google" id="ProtNLM"/>
    </source>
</evidence>
<organism evidence="1 2">
    <name type="scientific">Aquarana catesbeiana</name>
    <name type="common">American bullfrog</name>
    <name type="synonym">Rana catesbeiana</name>
    <dbReference type="NCBI Taxonomy" id="8400"/>
    <lineage>
        <taxon>Eukaryota</taxon>
        <taxon>Metazoa</taxon>
        <taxon>Chordata</taxon>
        <taxon>Craniata</taxon>
        <taxon>Vertebrata</taxon>
        <taxon>Euteleostomi</taxon>
        <taxon>Amphibia</taxon>
        <taxon>Batrachia</taxon>
        <taxon>Anura</taxon>
        <taxon>Neobatrachia</taxon>
        <taxon>Ranoidea</taxon>
        <taxon>Ranidae</taxon>
        <taxon>Aquarana</taxon>
    </lineage>
</organism>
<gene>
    <name evidence="1" type="ORF">AB205_0110260</name>
</gene>
<dbReference type="EMBL" id="KZ369629">
    <property type="protein sequence ID" value="PIO09939.1"/>
    <property type="molecule type" value="Genomic_DNA"/>
</dbReference>
<evidence type="ECO:0000313" key="2">
    <source>
        <dbReference type="Proteomes" id="UP000228934"/>
    </source>
</evidence>
<name>A0A2G9Q2V2_AQUCT</name>
<reference evidence="2" key="1">
    <citation type="journal article" date="2017" name="Nat. Commun.">
        <title>The North American bullfrog draft genome provides insight into hormonal regulation of long noncoding RNA.</title>
        <authorList>
            <person name="Hammond S.A."/>
            <person name="Warren R.L."/>
            <person name="Vandervalk B.P."/>
            <person name="Kucuk E."/>
            <person name="Khan H."/>
            <person name="Gibb E.A."/>
            <person name="Pandoh P."/>
            <person name="Kirk H."/>
            <person name="Zhao Y."/>
            <person name="Jones M."/>
            <person name="Mungall A.J."/>
            <person name="Coope R."/>
            <person name="Pleasance S."/>
            <person name="Moore R.A."/>
            <person name="Holt R.A."/>
            <person name="Round J.M."/>
            <person name="Ohora S."/>
            <person name="Walle B.V."/>
            <person name="Veldhoen N."/>
            <person name="Helbing C.C."/>
            <person name="Birol I."/>
        </authorList>
    </citation>
    <scope>NUCLEOTIDE SEQUENCE [LARGE SCALE GENOMIC DNA]</scope>
</reference>
<evidence type="ECO:0000313" key="1">
    <source>
        <dbReference type="EMBL" id="PIO09939.1"/>
    </source>
</evidence>